<evidence type="ECO:0000313" key="1">
    <source>
        <dbReference type="EMBL" id="KAJ1135616.1"/>
    </source>
</evidence>
<reference evidence="1" key="1">
    <citation type="journal article" date="2022" name="bioRxiv">
        <title>Sequencing and chromosome-scale assembly of the giantPleurodeles waltlgenome.</title>
        <authorList>
            <person name="Brown T."/>
            <person name="Elewa A."/>
            <person name="Iarovenko S."/>
            <person name="Subramanian E."/>
            <person name="Araus A.J."/>
            <person name="Petzold A."/>
            <person name="Susuki M."/>
            <person name="Suzuki K.-i.T."/>
            <person name="Hayashi T."/>
            <person name="Toyoda A."/>
            <person name="Oliveira C."/>
            <person name="Osipova E."/>
            <person name="Leigh N.D."/>
            <person name="Simon A."/>
            <person name="Yun M.H."/>
        </authorList>
    </citation>
    <scope>NUCLEOTIDE SEQUENCE</scope>
    <source>
        <strain evidence="1">20211129_DDA</strain>
        <tissue evidence="1">Liver</tissue>
    </source>
</reference>
<dbReference type="Proteomes" id="UP001066276">
    <property type="component" value="Chromosome 6"/>
</dbReference>
<accession>A0AAV7Q5G5</accession>
<protein>
    <submittedName>
        <fullName evidence="1">Uncharacterized protein</fullName>
    </submittedName>
</protein>
<keyword evidence="2" id="KW-1185">Reference proteome</keyword>
<dbReference type="EMBL" id="JANPWB010000010">
    <property type="protein sequence ID" value="KAJ1135616.1"/>
    <property type="molecule type" value="Genomic_DNA"/>
</dbReference>
<name>A0AAV7Q5G5_PLEWA</name>
<comment type="caution">
    <text evidence="1">The sequence shown here is derived from an EMBL/GenBank/DDBJ whole genome shotgun (WGS) entry which is preliminary data.</text>
</comment>
<sequence length="64" mass="6924">MQFPSPHVLQMASLLGDTRSFHKRAGSVQVRRDSASGFLPRLLVSMPLSLDQVLLAVCACSPAE</sequence>
<evidence type="ECO:0000313" key="2">
    <source>
        <dbReference type="Proteomes" id="UP001066276"/>
    </source>
</evidence>
<proteinExistence type="predicted"/>
<feature type="non-terminal residue" evidence="1">
    <location>
        <position position="1"/>
    </location>
</feature>
<dbReference type="AlphaFoldDB" id="A0AAV7Q5G5"/>
<organism evidence="1 2">
    <name type="scientific">Pleurodeles waltl</name>
    <name type="common">Iberian ribbed newt</name>
    <dbReference type="NCBI Taxonomy" id="8319"/>
    <lineage>
        <taxon>Eukaryota</taxon>
        <taxon>Metazoa</taxon>
        <taxon>Chordata</taxon>
        <taxon>Craniata</taxon>
        <taxon>Vertebrata</taxon>
        <taxon>Euteleostomi</taxon>
        <taxon>Amphibia</taxon>
        <taxon>Batrachia</taxon>
        <taxon>Caudata</taxon>
        <taxon>Salamandroidea</taxon>
        <taxon>Salamandridae</taxon>
        <taxon>Pleurodelinae</taxon>
        <taxon>Pleurodeles</taxon>
    </lineage>
</organism>
<feature type="non-terminal residue" evidence="1">
    <location>
        <position position="64"/>
    </location>
</feature>
<gene>
    <name evidence="1" type="ORF">NDU88_002054</name>
</gene>